<evidence type="ECO:0000313" key="1">
    <source>
        <dbReference type="EMBL" id="CAL4090538.1"/>
    </source>
</evidence>
<comment type="caution">
    <text evidence="1">The sequence shown here is derived from an EMBL/GenBank/DDBJ whole genome shotgun (WGS) entry which is preliminary data.</text>
</comment>
<proteinExistence type="predicted"/>
<reference evidence="1 2" key="1">
    <citation type="submission" date="2024-05" db="EMBL/GenBank/DDBJ databases">
        <authorList>
            <person name="Wallberg A."/>
        </authorList>
    </citation>
    <scope>NUCLEOTIDE SEQUENCE [LARGE SCALE GENOMIC DNA]</scope>
</reference>
<organism evidence="1 2">
    <name type="scientific">Meganyctiphanes norvegica</name>
    <name type="common">Northern krill</name>
    <name type="synonym">Thysanopoda norvegica</name>
    <dbReference type="NCBI Taxonomy" id="48144"/>
    <lineage>
        <taxon>Eukaryota</taxon>
        <taxon>Metazoa</taxon>
        <taxon>Ecdysozoa</taxon>
        <taxon>Arthropoda</taxon>
        <taxon>Crustacea</taxon>
        <taxon>Multicrustacea</taxon>
        <taxon>Malacostraca</taxon>
        <taxon>Eumalacostraca</taxon>
        <taxon>Eucarida</taxon>
        <taxon>Euphausiacea</taxon>
        <taxon>Euphausiidae</taxon>
        <taxon>Meganyctiphanes</taxon>
    </lineage>
</organism>
<keyword evidence="2" id="KW-1185">Reference proteome</keyword>
<sequence>MKQQREIRQIFSLAIEGSSDLSPVYKLLLQLLFASEAGGNITLWKPISRARNHLELSQRLCPSFVQVLESLAPFSVNSLNTLGMDYLSPLPLLAIIRSSPDLIAIRLCSCVDRSVIEEIGKNCPKLELLWELRGTRNTFSSDEYLYRTFFCGMEKETVLSNINTVNNVNLSFPFLKVLDMWHLRNVNNEFFHVLLHFHPHLNTVTTLFDSVTADLLLPTGQVFGSNLRSPSDLNGISITVNHIIDSKNLNEIIKLYPKIYKLTINDAADAETPRVTGDKLKNLVHKINAENLVLSGEFSTLLPDNLEQYVPTFQVLKSKLKTLDFQLWEGEAEMICQLLNICENLESLRIGIPYYALRLNNIVTPQKPLHQLSSLAVWSKYCRTHVDSEAHALILALVHSAPNLTSLEINTGHSRYPFPVMKKVRSLTLIGESFCLESKRNFSDYQNDVIKFIEKFPLLNTLVLYMEKEDSYAYINHYKRTALNVLNGCILLSRDSTQYFLQ</sequence>
<name>A0AAV2QKA5_MEGNR</name>
<dbReference type="EMBL" id="CAXKWB010008281">
    <property type="protein sequence ID" value="CAL4090538.1"/>
    <property type="molecule type" value="Genomic_DNA"/>
</dbReference>
<dbReference type="Gene3D" id="3.80.10.10">
    <property type="entry name" value="Ribonuclease Inhibitor"/>
    <property type="match status" value="1"/>
</dbReference>
<evidence type="ECO:0000313" key="2">
    <source>
        <dbReference type="Proteomes" id="UP001497623"/>
    </source>
</evidence>
<dbReference type="AlphaFoldDB" id="A0AAV2QKA5"/>
<protein>
    <submittedName>
        <fullName evidence="1">Uncharacterized protein</fullName>
    </submittedName>
</protein>
<accession>A0AAV2QKA5</accession>
<dbReference type="Proteomes" id="UP001497623">
    <property type="component" value="Unassembled WGS sequence"/>
</dbReference>
<gene>
    <name evidence="1" type="ORF">MNOR_LOCUS14049</name>
</gene>
<dbReference type="InterPro" id="IPR032675">
    <property type="entry name" value="LRR_dom_sf"/>
</dbReference>